<name>A0AAJ7T5K4_PETMA</name>
<feature type="domain" description="BTB" evidence="3">
    <location>
        <begin position="76"/>
        <end position="140"/>
    </location>
</feature>
<dbReference type="AlphaFoldDB" id="A0AAJ7T5K4"/>
<dbReference type="SUPFAM" id="SSF117281">
    <property type="entry name" value="Kelch motif"/>
    <property type="match status" value="1"/>
</dbReference>
<dbReference type="PIRSF" id="PIRSF037037">
    <property type="entry name" value="Kelch-like_protein_gigaxonin"/>
    <property type="match status" value="1"/>
</dbReference>
<dbReference type="RefSeq" id="XP_032810528.1">
    <property type="nucleotide sequence ID" value="XM_032954637.1"/>
</dbReference>
<dbReference type="InterPro" id="IPR015915">
    <property type="entry name" value="Kelch-typ_b-propeller"/>
</dbReference>
<dbReference type="GO" id="GO:0005634">
    <property type="term" value="C:nucleus"/>
    <property type="evidence" value="ECO:0007669"/>
    <property type="project" value="TreeGrafter"/>
</dbReference>
<keyword evidence="4" id="KW-1185">Reference proteome</keyword>
<evidence type="ECO:0000259" key="3">
    <source>
        <dbReference type="PROSITE" id="PS50097"/>
    </source>
</evidence>
<keyword evidence="2" id="KW-0677">Repeat</keyword>
<dbReference type="PANTHER" id="PTHR45632">
    <property type="entry name" value="LD33804P"/>
    <property type="match status" value="1"/>
</dbReference>
<gene>
    <name evidence="5 6 7" type="primary">KLHL31</name>
</gene>
<evidence type="ECO:0000313" key="7">
    <source>
        <dbReference type="RefSeq" id="XP_032810529.1"/>
    </source>
</evidence>
<dbReference type="Proteomes" id="UP001318040">
    <property type="component" value="Chromosome 15"/>
</dbReference>
<evidence type="ECO:0000313" key="5">
    <source>
        <dbReference type="RefSeq" id="XP_032810527.1"/>
    </source>
</evidence>
<dbReference type="InterPro" id="IPR017096">
    <property type="entry name" value="BTB-kelch_protein"/>
</dbReference>
<dbReference type="Gene3D" id="1.25.40.420">
    <property type="match status" value="1"/>
</dbReference>
<evidence type="ECO:0000313" key="4">
    <source>
        <dbReference type="Proteomes" id="UP001318040"/>
    </source>
</evidence>
<dbReference type="PANTHER" id="PTHR45632:SF17">
    <property type="entry name" value="KELCH-LIKE PROTEIN 31"/>
    <property type="match status" value="1"/>
</dbReference>
<dbReference type="SMART" id="SM00612">
    <property type="entry name" value="Kelch"/>
    <property type="match status" value="5"/>
</dbReference>
<evidence type="ECO:0000256" key="2">
    <source>
        <dbReference type="ARBA" id="ARBA00022737"/>
    </source>
</evidence>
<dbReference type="InterPro" id="IPR000210">
    <property type="entry name" value="BTB/POZ_dom"/>
</dbReference>
<protein>
    <submittedName>
        <fullName evidence="5 6">Kelch-like protein 31</fullName>
    </submittedName>
</protein>
<dbReference type="PROSITE" id="PS50097">
    <property type="entry name" value="BTB"/>
    <property type="match status" value="1"/>
</dbReference>
<dbReference type="InterPro" id="IPR006652">
    <property type="entry name" value="Kelch_1"/>
</dbReference>
<dbReference type="Pfam" id="PF07707">
    <property type="entry name" value="BACK"/>
    <property type="match status" value="1"/>
</dbReference>
<dbReference type="Pfam" id="PF00651">
    <property type="entry name" value="BTB"/>
    <property type="match status" value="1"/>
</dbReference>
<proteinExistence type="predicted"/>
<dbReference type="CTD" id="401265"/>
<dbReference type="Pfam" id="PF24681">
    <property type="entry name" value="Kelch_KLHDC2_KLHL20_DRC7"/>
    <property type="match status" value="1"/>
</dbReference>
<reference evidence="5 6" key="1">
    <citation type="submission" date="2025-04" db="UniProtKB">
        <authorList>
            <consortium name="RefSeq"/>
        </authorList>
    </citation>
    <scope>IDENTIFICATION</scope>
    <source>
        <tissue evidence="5 6">Sperm</tissue>
    </source>
</reference>
<dbReference type="Pfam" id="PF01344">
    <property type="entry name" value="Kelch_1"/>
    <property type="match status" value="1"/>
</dbReference>
<accession>A0AAJ7T5K4</accession>
<evidence type="ECO:0000256" key="1">
    <source>
        <dbReference type="ARBA" id="ARBA00022441"/>
    </source>
</evidence>
<dbReference type="SMART" id="SM00875">
    <property type="entry name" value="BACK"/>
    <property type="match status" value="1"/>
</dbReference>
<evidence type="ECO:0000313" key="6">
    <source>
        <dbReference type="RefSeq" id="XP_032810528.1"/>
    </source>
</evidence>
<dbReference type="InterPro" id="IPR011705">
    <property type="entry name" value="BACK"/>
</dbReference>
<dbReference type="KEGG" id="pmrn:116942571"/>
<dbReference type="SUPFAM" id="SSF54695">
    <property type="entry name" value="POZ domain"/>
    <property type="match status" value="1"/>
</dbReference>
<dbReference type="RefSeq" id="XP_032810527.1">
    <property type="nucleotide sequence ID" value="XM_032954636.1"/>
</dbReference>
<dbReference type="Gene3D" id="2.120.10.80">
    <property type="entry name" value="Kelch-type beta propeller"/>
    <property type="match status" value="1"/>
</dbReference>
<sequence length="637" mass="71021">MAPKKKSNKKVNKDEVTDMSIMQMLAEKEINKANIWNNHLDEWNGLPKAVSDVGNPAHSEKLLEGLKFMQNEKFLCDFTLVTKAKSFEVHKVVVASCSEYIRSVLRKDPMLQKVEVNDVSAVGLAGVVTYAYTGRLGLSLATVGSVLSSATRLQVSSLLKMCCDYLMKELNVENCLHVANIARAFDLHNTKDMAEKFLRENFVDFSETEGFLKLSFDQINQFLQDDTLEINSELTAFHIALKWLEHDDKRLKFSGDLLSNIRFSTISAHDLVTYVQTVPRMMQDHDCHKLLVDAMNYHLLPYQQNTLQSRRTKLRGGLKVLVTVGGRSALTETSLNRDVLYRDPEMGWGKLTEMVAKSFNQCVAVMDGFLYVAGGEDQNDARNQAKHAVSTVCRYDPRFNNWIQLASMSQRRTHFSISALNGQLYAIGGRNLEGPLLAVESYVPAINQWQPKAALDVARCCHASAVSDGNILVTGGYISNAYSRTVCGYDPSTDRWQERASLSTPRGWHCSVSLGERVFVVGGSQLGPRGERVDVLTVEAFNPFSSQWSYMAPLTIGVSTAGATLLNHRLYVCGGWNEGEKKYKKCIQVFDAENNEWAEEDELCDAVVGVSCCALLMPRRGLRESRASSASSVPLSI</sequence>
<organism evidence="4 5">
    <name type="scientific">Petromyzon marinus</name>
    <name type="common">Sea lamprey</name>
    <dbReference type="NCBI Taxonomy" id="7757"/>
    <lineage>
        <taxon>Eukaryota</taxon>
        <taxon>Metazoa</taxon>
        <taxon>Chordata</taxon>
        <taxon>Craniata</taxon>
        <taxon>Vertebrata</taxon>
        <taxon>Cyclostomata</taxon>
        <taxon>Hyperoartia</taxon>
        <taxon>Petromyzontiformes</taxon>
        <taxon>Petromyzontidae</taxon>
        <taxon>Petromyzon</taxon>
    </lineage>
</organism>
<dbReference type="RefSeq" id="XP_032810529.1">
    <property type="nucleotide sequence ID" value="XM_032954638.1"/>
</dbReference>
<dbReference type="InterPro" id="IPR011333">
    <property type="entry name" value="SKP1/BTB/POZ_sf"/>
</dbReference>
<dbReference type="Gene3D" id="3.30.710.10">
    <property type="entry name" value="Potassium Channel Kv1.1, Chain A"/>
    <property type="match status" value="1"/>
</dbReference>
<dbReference type="GO" id="GO:0005737">
    <property type="term" value="C:cytoplasm"/>
    <property type="evidence" value="ECO:0007669"/>
    <property type="project" value="UniProtKB-ARBA"/>
</dbReference>
<keyword evidence="1" id="KW-0880">Kelch repeat</keyword>
<dbReference type="SMART" id="SM00225">
    <property type="entry name" value="BTB"/>
    <property type="match status" value="1"/>
</dbReference>